<proteinExistence type="predicted"/>
<protein>
    <submittedName>
        <fullName evidence="1">Uncharacterized protein</fullName>
    </submittedName>
</protein>
<dbReference type="EMBL" id="GBRH01226543">
    <property type="protein sequence ID" value="JAD71352.1"/>
    <property type="molecule type" value="Transcribed_RNA"/>
</dbReference>
<organism evidence="1">
    <name type="scientific">Arundo donax</name>
    <name type="common">Giant reed</name>
    <name type="synonym">Donax arundinaceus</name>
    <dbReference type="NCBI Taxonomy" id="35708"/>
    <lineage>
        <taxon>Eukaryota</taxon>
        <taxon>Viridiplantae</taxon>
        <taxon>Streptophyta</taxon>
        <taxon>Embryophyta</taxon>
        <taxon>Tracheophyta</taxon>
        <taxon>Spermatophyta</taxon>
        <taxon>Magnoliopsida</taxon>
        <taxon>Liliopsida</taxon>
        <taxon>Poales</taxon>
        <taxon>Poaceae</taxon>
        <taxon>PACMAD clade</taxon>
        <taxon>Arundinoideae</taxon>
        <taxon>Arundineae</taxon>
        <taxon>Arundo</taxon>
    </lineage>
</organism>
<accession>A0A0A9CII9</accession>
<reference evidence="1" key="2">
    <citation type="journal article" date="2015" name="Data Brief">
        <title>Shoot transcriptome of the giant reed, Arundo donax.</title>
        <authorList>
            <person name="Barrero R.A."/>
            <person name="Guerrero F.D."/>
            <person name="Moolhuijzen P."/>
            <person name="Goolsby J.A."/>
            <person name="Tidwell J."/>
            <person name="Bellgard S.E."/>
            <person name="Bellgard M.I."/>
        </authorList>
    </citation>
    <scope>NUCLEOTIDE SEQUENCE</scope>
    <source>
        <tissue evidence="1">Shoot tissue taken approximately 20 cm above the soil surface</tissue>
    </source>
</reference>
<sequence length="15" mass="1871">MMLDLYHTNEYSILK</sequence>
<name>A0A0A9CII9_ARUDO</name>
<evidence type="ECO:0000313" key="1">
    <source>
        <dbReference type="EMBL" id="JAD71352.1"/>
    </source>
</evidence>
<reference evidence="1" key="1">
    <citation type="submission" date="2014-09" db="EMBL/GenBank/DDBJ databases">
        <authorList>
            <person name="Magalhaes I.L.F."/>
            <person name="Oliveira U."/>
            <person name="Santos F.R."/>
            <person name="Vidigal T.H.D.A."/>
            <person name="Brescovit A.D."/>
            <person name="Santos A.J."/>
        </authorList>
    </citation>
    <scope>NUCLEOTIDE SEQUENCE</scope>
    <source>
        <tissue evidence="1">Shoot tissue taken approximately 20 cm above the soil surface</tissue>
    </source>
</reference>